<name>A0A0B7BC66_9EUPU</name>
<reference evidence="1" key="1">
    <citation type="submission" date="2014-12" db="EMBL/GenBank/DDBJ databases">
        <title>Insight into the proteome of Arion vulgaris.</title>
        <authorList>
            <person name="Aradska J."/>
            <person name="Bulat T."/>
            <person name="Smidak R."/>
            <person name="Sarate P."/>
            <person name="Gangsoo J."/>
            <person name="Sialana F."/>
            <person name="Bilban M."/>
            <person name="Lubec G."/>
        </authorList>
    </citation>
    <scope>NUCLEOTIDE SEQUENCE</scope>
    <source>
        <tissue evidence="1">Skin</tissue>
    </source>
</reference>
<sequence length="73" mass="9195">METKFVTKIELRWIPEDKKKRGKLKMIWRRAIEQEMQEKKSQLKHNIEDNHEQRRKQAFICYSRHQGHHRLKR</sequence>
<gene>
    <name evidence="1" type="primary">ORF172576</name>
</gene>
<feature type="non-terminal residue" evidence="1">
    <location>
        <position position="73"/>
    </location>
</feature>
<protein>
    <submittedName>
        <fullName evidence="1">Uncharacterized protein</fullName>
    </submittedName>
</protein>
<dbReference type="AlphaFoldDB" id="A0A0B7BC66"/>
<evidence type="ECO:0000313" key="1">
    <source>
        <dbReference type="EMBL" id="CEK89725.1"/>
    </source>
</evidence>
<organism evidence="1">
    <name type="scientific">Arion vulgaris</name>
    <dbReference type="NCBI Taxonomy" id="1028688"/>
    <lineage>
        <taxon>Eukaryota</taxon>
        <taxon>Metazoa</taxon>
        <taxon>Spiralia</taxon>
        <taxon>Lophotrochozoa</taxon>
        <taxon>Mollusca</taxon>
        <taxon>Gastropoda</taxon>
        <taxon>Heterobranchia</taxon>
        <taxon>Euthyneura</taxon>
        <taxon>Panpulmonata</taxon>
        <taxon>Eupulmonata</taxon>
        <taxon>Stylommatophora</taxon>
        <taxon>Helicina</taxon>
        <taxon>Arionoidea</taxon>
        <taxon>Arionidae</taxon>
        <taxon>Arion</taxon>
    </lineage>
</organism>
<dbReference type="EMBL" id="HACG01042860">
    <property type="protein sequence ID" value="CEK89725.1"/>
    <property type="molecule type" value="Transcribed_RNA"/>
</dbReference>
<proteinExistence type="predicted"/>
<accession>A0A0B7BC66</accession>